<evidence type="ECO:0000256" key="2">
    <source>
        <dbReference type="ARBA" id="ARBA00022525"/>
    </source>
</evidence>
<dbReference type="Proteomes" id="UP000664163">
    <property type="component" value="Unassembled WGS sequence"/>
</dbReference>
<evidence type="ECO:0000256" key="1">
    <source>
        <dbReference type="ARBA" id="ARBA00004613"/>
    </source>
</evidence>
<protein>
    <recommendedName>
        <fullName evidence="6">Peroxidase</fullName>
    </recommendedName>
</protein>
<organism evidence="4 5">
    <name type="scientific">[Muricauda] lutisoli</name>
    <dbReference type="NCBI Taxonomy" id="2816035"/>
    <lineage>
        <taxon>Bacteria</taxon>
        <taxon>Pseudomonadati</taxon>
        <taxon>Bacteroidota</taxon>
        <taxon>Flavobacteriia</taxon>
        <taxon>Flavobacteriales</taxon>
        <taxon>Flavobacteriaceae</taxon>
        <taxon>Allomuricauda</taxon>
    </lineage>
</organism>
<dbReference type="InterPro" id="IPR010255">
    <property type="entry name" value="Haem_peroxidase_sf"/>
</dbReference>
<dbReference type="InterPro" id="IPR037120">
    <property type="entry name" value="Haem_peroxidase_sf_animal"/>
</dbReference>
<reference evidence="4 5" key="1">
    <citation type="submission" date="2021-03" db="EMBL/GenBank/DDBJ databases">
        <title>Muricauda sp. CAU 1631 isolated from Incheon.</title>
        <authorList>
            <person name="Kim W."/>
        </authorList>
    </citation>
    <scope>NUCLEOTIDE SEQUENCE [LARGE SCALE GENOMIC DNA]</scope>
    <source>
        <strain evidence="4 5">CAU 1631</strain>
    </source>
</reference>
<dbReference type="PROSITE" id="PS50292">
    <property type="entry name" value="PEROXIDASE_3"/>
    <property type="match status" value="1"/>
</dbReference>
<dbReference type="RefSeq" id="WP_207070351.1">
    <property type="nucleotide sequence ID" value="NZ_JAFLND010000001.1"/>
</dbReference>
<dbReference type="InterPro" id="IPR019791">
    <property type="entry name" value="Haem_peroxidase_animal"/>
</dbReference>
<keyword evidence="5" id="KW-1185">Reference proteome</keyword>
<evidence type="ECO:0008006" key="6">
    <source>
        <dbReference type="Google" id="ProtNLM"/>
    </source>
</evidence>
<keyword evidence="2" id="KW-0964">Secreted</keyword>
<keyword evidence="3" id="KW-0325">Glycoprotein</keyword>
<dbReference type="PANTHER" id="PTHR11475">
    <property type="entry name" value="OXIDASE/PEROXIDASE"/>
    <property type="match status" value="1"/>
</dbReference>
<sequence length="481" mass="53636">MKNNHGRHSFYGKNELCTFNSYGEESIGRFGRMFREVSPLYVNPLELAKLGAPGGPMEATNAELTSDVPLGMIFFGQFVDHDITFDTQTNFSSINNPREIENTRTATLDLDCIFGGGPEDEPFLYDKPDGRGLYLLTGKTNQNQGQAANLEKHDLPRTGTETAIIGDPRNDENRVISQFQLAMIRFYNANYDAIKNADPHKTSDEIYEEARQLVTWHYQWVVVNEFLPLLCGSKLVSEILGAGRKFYKPCHSAFIPVEFSVAAYRFGHSMINQQLKLKPSGDVHSIFSSEFGRGFEKIKNQKQIVEWEALFDFDGNYQRAEKLDTQLAAILLNLPFIDSTNPADKSLATRNLRRGQSFLLPSGESVAACMERDEGEINDVKNLIRNVSQAHNINLDNGTPLWFYILAEAEEIGRIDNGGSKPGEGLGPVGGSIVAETLIGLLEMDEESYLGHNRDWSPTLGTNGVFTMKDLLTIANTAVEL</sequence>
<evidence type="ECO:0000313" key="5">
    <source>
        <dbReference type="Proteomes" id="UP000664163"/>
    </source>
</evidence>
<dbReference type="Pfam" id="PF03098">
    <property type="entry name" value="An_peroxidase"/>
    <property type="match status" value="1"/>
</dbReference>
<evidence type="ECO:0000256" key="3">
    <source>
        <dbReference type="ARBA" id="ARBA00023180"/>
    </source>
</evidence>
<accession>A0ABS3EUK2</accession>
<dbReference type="PANTHER" id="PTHR11475:SF4">
    <property type="entry name" value="CHORION PEROXIDASE"/>
    <property type="match status" value="1"/>
</dbReference>
<comment type="caution">
    <text evidence="4">The sequence shown here is derived from an EMBL/GenBank/DDBJ whole genome shotgun (WGS) entry which is preliminary data.</text>
</comment>
<dbReference type="Gene3D" id="1.10.640.10">
    <property type="entry name" value="Haem peroxidase domain superfamily, animal type"/>
    <property type="match status" value="1"/>
</dbReference>
<dbReference type="SUPFAM" id="SSF48113">
    <property type="entry name" value="Heme-dependent peroxidases"/>
    <property type="match status" value="1"/>
</dbReference>
<dbReference type="PRINTS" id="PR00457">
    <property type="entry name" value="ANPEROXIDASE"/>
</dbReference>
<comment type="subcellular location">
    <subcellularLocation>
        <location evidence="1">Secreted</location>
    </subcellularLocation>
</comment>
<proteinExistence type="predicted"/>
<evidence type="ECO:0000313" key="4">
    <source>
        <dbReference type="EMBL" id="MBO0329902.1"/>
    </source>
</evidence>
<gene>
    <name evidence="4" type="ORF">J0X13_05040</name>
</gene>
<dbReference type="EMBL" id="JAFLND010000001">
    <property type="protein sequence ID" value="MBO0329902.1"/>
    <property type="molecule type" value="Genomic_DNA"/>
</dbReference>
<dbReference type="CDD" id="cd09819">
    <property type="entry name" value="An_peroxidase_bacterial_1"/>
    <property type="match status" value="1"/>
</dbReference>
<name>A0ABS3EUK2_9FLAO</name>